<comment type="caution">
    <text evidence="2">The sequence shown here is derived from an EMBL/GenBank/DDBJ whole genome shotgun (WGS) entry which is preliminary data.</text>
</comment>
<evidence type="ECO:0008006" key="4">
    <source>
        <dbReference type="Google" id="ProtNLM"/>
    </source>
</evidence>
<evidence type="ECO:0000313" key="2">
    <source>
        <dbReference type="EMBL" id="PPB03086.1"/>
    </source>
</evidence>
<dbReference type="Gene3D" id="2.120.10.30">
    <property type="entry name" value="TolB, C-terminal domain"/>
    <property type="match status" value="1"/>
</dbReference>
<dbReference type="EMBL" id="PRKQ01000010">
    <property type="protein sequence ID" value="PPB03086.1"/>
    <property type="molecule type" value="Genomic_DNA"/>
</dbReference>
<organism evidence="2 3">
    <name type="scientific">Brevibacillus laterosporus</name>
    <name type="common">Bacillus laterosporus</name>
    <dbReference type="NCBI Taxonomy" id="1465"/>
    <lineage>
        <taxon>Bacteria</taxon>
        <taxon>Bacillati</taxon>
        <taxon>Bacillota</taxon>
        <taxon>Bacilli</taxon>
        <taxon>Bacillales</taxon>
        <taxon>Paenibacillaceae</taxon>
        <taxon>Brevibacillus</taxon>
    </lineage>
</organism>
<dbReference type="RefSeq" id="WP_104031693.1">
    <property type="nucleotide sequence ID" value="NZ_JARMDU010000009.1"/>
</dbReference>
<feature type="chain" id="PRO_5042865381" description="Biopolymer transporter Tol" evidence="1">
    <location>
        <begin position="28"/>
        <end position="362"/>
    </location>
</feature>
<reference evidence="2 3" key="1">
    <citation type="submission" date="2018-02" db="EMBL/GenBank/DDBJ databases">
        <title>Comparative analysis of genomes of three Brevibacillus laterosporus strains producers of potent antimicrobials isolated from silage.</title>
        <authorList>
            <person name="Kojic M."/>
            <person name="Miljkovic M."/>
            <person name="Studholme D."/>
            <person name="Filipic B."/>
        </authorList>
    </citation>
    <scope>NUCLEOTIDE SEQUENCE [LARGE SCALE GENOMIC DNA]</scope>
    <source>
        <strain evidence="2 3">BGSP11</strain>
    </source>
</reference>
<sequence length="362" mass="41899">MKRLYIRLTVFFLMVCTLLPQSSQAIAQPQQEPTVIYQMSVDGKTSKVIAQLPSMHRGSISPSGRFVYTEKFGYGKNDPTIPYLYDIKTKRLTKLSGYAKWSLTNDVLYMVENNGLVRFDPLTSKKTRLVEGKVDYPVEDFLISPDEQYLAFVKMDRKNANPQESVHLYLQDLSSLKMKINDRFAAVSDHSLNQEVMYWLPSSKKLFYRANGSIKELDLPTGLKYTHNLTTFPSYSNDMKYKYEIKEKEEYFLDIQTGKKVILQSLPFMEGYLNKLHWSPKGHLLVAEEYVRPSNSQDSYSMIRFYKNIPAFTYPFGGTNGSHKLSMYLDSYDNIQIIGWNRDEKSFYVADFASVHAKDFAP</sequence>
<evidence type="ECO:0000313" key="3">
    <source>
        <dbReference type="Proteomes" id="UP000239759"/>
    </source>
</evidence>
<name>A0AAP8U5J9_BRELA</name>
<feature type="signal peptide" evidence="1">
    <location>
        <begin position="1"/>
        <end position="27"/>
    </location>
</feature>
<keyword evidence="1" id="KW-0732">Signal</keyword>
<gene>
    <name evidence="2" type="ORF">C4A77_09970</name>
</gene>
<dbReference type="SUPFAM" id="SSF82171">
    <property type="entry name" value="DPP6 N-terminal domain-like"/>
    <property type="match status" value="1"/>
</dbReference>
<dbReference type="InterPro" id="IPR011042">
    <property type="entry name" value="6-blade_b-propeller_TolB-like"/>
</dbReference>
<dbReference type="Proteomes" id="UP000239759">
    <property type="component" value="Unassembled WGS sequence"/>
</dbReference>
<accession>A0AAP8U5J9</accession>
<protein>
    <recommendedName>
        <fullName evidence="4">Biopolymer transporter Tol</fullName>
    </recommendedName>
</protein>
<dbReference type="AlphaFoldDB" id="A0AAP8U5J9"/>
<proteinExistence type="predicted"/>
<evidence type="ECO:0000256" key="1">
    <source>
        <dbReference type="SAM" id="SignalP"/>
    </source>
</evidence>